<dbReference type="Proteomes" id="UP001500782">
    <property type="component" value="Unassembled WGS sequence"/>
</dbReference>
<keyword evidence="2" id="KW-0238">DNA-binding</keyword>
<evidence type="ECO:0000256" key="2">
    <source>
        <dbReference type="ARBA" id="ARBA00023125"/>
    </source>
</evidence>
<evidence type="ECO:0000256" key="1">
    <source>
        <dbReference type="ARBA" id="ARBA00022679"/>
    </source>
</evidence>
<dbReference type="InterPro" id="IPR016181">
    <property type="entry name" value="Acyl_CoA_acyltransferase"/>
</dbReference>
<evidence type="ECO:0000313" key="5">
    <source>
        <dbReference type="EMBL" id="GAA0329816.1"/>
    </source>
</evidence>
<dbReference type="CDD" id="cd00090">
    <property type="entry name" value="HTH_ARSR"/>
    <property type="match status" value="1"/>
</dbReference>
<dbReference type="EMBL" id="BAAADJ010000021">
    <property type="protein sequence ID" value="GAA0329816.1"/>
    <property type="molecule type" value="Genomic_DNA"/>
</dbReference>
<dbReference type="SUPFAM" id="SSF46785">
    <property type="entry name" value="Winged helix' DNA-binding domain"/>
    <property type="match status" value="1"/>
</dbReference>
<evidence type="ECO:0000259" key="3">
    <source>
        <dbReference type="PROSITE" id="PS50995"/>
    </source>
</evidence>
<dbReference type="SMART" id="SM00347">
    <property type="entry name" value="HTH_MARR"/>
    <property type="match status" value="1"/>
</dbReference>
<dbReference type="RefSeq" id="WP_343798735.1">
    <property type="nucleotide sequence ID" value="NZ_BAAADJ010000021.1"/>
</dbReference>
<gene>
    <name evidence="5" type="ORF">GCM10008967_20380</name>
</gene>
<dbReference type="Gene3D" id="1.10.10.10">
    <property type="entry name" value="Winged helix-like DNA-binding domain superfamily/Winged helix DNA-binding domain"/>
    <property type="match status" value="1"/>
</dbReference>
<dbReference type="PROSITE" id="PS50995">
    <property type="entry name" value="HTH_MARR_2"/>
    <property type="match status" value="1"/>
</dbReference>
<dbReference type="PANTHER" id="PTHR13947:SF37">
    <property type="entry name" value="LD18367P"/>
    <property type="match status" value="1"/>
</dbReference>
<dbReference type="InterPro" id="IPR000182">
    <property type="entry name" value="GNAT_dom"/>
</dbReference>
<dbReference type="InterPro" id="IPR050769">
    <property type="entry name" value="NAT_camello-type"/>
</dbReference>
<dbReference type="PANTHER" id="PTHR13947">
    <property type="entry name" value="GNAT FAMILY N-ACETYLTRANSFERASE"/>
    <property type="match status" value="1"/>
</dbReference>
<comment type="caution">
    <text evidence="5">The sequence shown here is derived from an EMBL/GenBank/DDBJ whole genome shotgun (WGS) entry which is preliminary data.</text>
</comment>
<dbReference type="PROSITE" id="PS51186">
    <property type="entry name" value="GNAT"/>
    <property type="match status" value="1"/>
</dbReference>
<accession>A0ABP3FZE6</accession>
<dbReference type="InterPro" id="IPR036390">
    <property type="entry name" value="WH_DNA-bd_sf"/>
</dbReference>
<dbReference type="Pfam" id="PF01047">
    <property type="entry name" value="MarR"/>
    <property type="match status" value="1"/>
</dbReference>
<protein>
    <submittedName>
        <fullName evidence="5">Helix-turn-helix domain-containing GNAT family N-acetyltransferase</fullName>
    </submittedName>
</protein>
<dbReference type="InterPro" id="IPR036388">
    <property type="entry name" value="WH-like_DNA-bd_sf"/>
</dbReference>
<sequence length="310" mass="35597">MAILTHHHVNKVRHFNRFITRYIGVLEEGLLQSSYSLTESRILFELANGNNMTISGLTTLLGLDAGYVSRIISKLEKMGILHKIQSESDGRQRYLRLSEKGMEEYKILNARSHDEVYSKLNVIPYHEQERLVESMEEIEKILSHSSIVSEKDEVMIRPHKPGDMGMIVHKHGYLYDKEYGWDEEFEALVAQITADFIRNFQPALEKCWVAEMNGEVVGSVLVVKGSETIAKLRLLFVDPKARGFGLGTKLVQECIDFSRKAGYKKLVLWTNSNLVEARHIYKKTGFKLVSEEKHRSFGHNLVGETWELDL</sequence>
<evidence type="ECO:0000259" key="4">
    <source>
        <dbReference type="PROSITE" id="PS51186"/>
    </source>
</evidence>
<dbReference type="Pfam" id="PF00583">
    <property type="entry name" value="Acetyltransf_1"/>
    <property type="match status" value="1"/>
</dbReference>
<feature type="domain" description="N-acetyltransferase" evidence="4">
    <location>
        <begin position="154"/>
        <end position="307"/>
    </location>
</feature>
<dbReference type="Gene3D" id="3.40.630.30">
    <property type="match status" value="1"/>
</dbReference>
<dbReference type="InterPro" id="IPR000835">
    <property type="entry name" value="HTH_MarR-typ"/>
</dbReference>
<evidence type="ECO:0000313" key="6">
    <source>
        <dbReference type="Proteomes" id="UP001500782"/>
    </source>
</evidence>
<organism evidence="5 6">
    <name type="scientific">Bacillus carboniphilus</name>
    <dbReference type="NCBI Taxonomy" id="86663"/>
    <lineage>
        <taxon>Bacteria</taxon>
        <taxon>Bacillati</taxon>
        <taxon>Bacillota</taxon>
        <taxon>Bacilli</taxon>
        <taxon>Bacillales</taxon>
        <taxon>Bacillaceae</taxon>
        <taxon>Bacillus</taxon>
    </lineage>
</organism>
<feature type="domain" description="HTH marR-type" evidence="3">
    <location>
        <begin position="1"/>
        <end position="140"/>
    </location>
</feature>
<keyword evidence="1" id="KW-0808">Transferase</keyword>
<name>A0ABP3FZE6_9BACI</name>
<reference evidence="6" key="1">
    <citation type="journal article" date="2019" name="Int. J. Syst. Evol. Microbiol.">
        <title>The Global Catalogue of Microorganisms (GCM) 10K type strain sequencing project: providing services to taxonomists for standard genome sequencing and annotation.</title>
        <authorList>
            <consortium name="The Broad Institute Genomics Platform"/>
            <consortium name="The Broad Institute Genome Sequencing Center for Infectious Disease"/>
            <person name="Wu L."/>
            <person name="Ma J."/>
        </authorList>
    </citation>
    <scope>NUCLEOTIDE SEQUENCE [LARGE SCALE GENOMIC DNA]</scope>
    <source>
        <strain evidence="6">JCM 9731</strain>
    </source>
</reference>
<dbReference type="CDD" id="cd04301">
    <property type="entry name" value="NAT_SF"/>
    <property type="match status" value="1"/>
</dbReference>
<dbReference type="InterPro" id="IPR011991">
    <property type="entry name" value="ArsR-like_HTH"/>
</dbReference>
<dbReference type="SUPFAM" id="SSF55729">
    <property type="entry name" value="Acyl-CoA N-acyltransferases (Nat)"/>
    <property type="match status" value="1"/>
</dbReference>
<proteinExistence type="predicted"/>
<keyword evidence="6" id="KW-1185">Reference proteome</keyword>